<dbReference type="InterPro" id="IPR027051">
    <property type="entry name" value="XdhC_Rossmann_dom"/>
</dbReference>
<dbReference type="Pfam" id="PF13478">
    <property type="entry name" value="XdhC_C"/>
    <property type="match status" value="1"/>
</dbReference>
<feature type="domain" description="XdhC Rossmann" evidence="2">
    <location>
        <begin position="111"/>
        <end position="260"/>
    </location>
</feature>
<dbReference type="SUPFAM" id="SSF51735">
    <property type="entry name" value="NAD(P)-binding Rossmann-fold domains"/>
    <property type="match status" value="1"/>
</dbReference>
<dbReference type="InterPro" id="IPR036291">
    <property type="entry name" value="NAD(P)-bd_dom_sf"/>
</dbReference>
<reference evidence="3 4" key="1">
    <citation type="submission" date="2020-05" db="EMBL/GenBank/DDBJ databases">
        <title>Flexivirga sp. ID2601S isolated from air conditioner.</title>
        <authorList>
            <person name="Kim D.H."/>
        </authorList>
    </citation>
    <scope>NUCLEOTIDE SEQUENCE [LARGE SCALE GENOMIC DNA]</scope>
    <source>
        <strain evidence="3 4">ID2601S</strain>
    </source>
</reference>
<dbReference type="AlphaFoldDB" id="A0A849AHI9"/>
<dbReference type="Gene3D" id="3.40.50.720">
    <property type="entry name" value="NAD(P)-binding Rossmann-like Domain"/>
    <property type="match status" value="1"/>
</dbReference>
<gene>
    <name evidence="3" type="primary">xdhC</name>
    <name evidence="3" type="ORF">HJ588_11305</name>
</gene>
<dbReference type="Proteomes" id="UP000557772">
    <property type="component" value="Unassembled WGS sequence"/>
</dbReference>
<keyword evidence="4" id="KW-1185">Reference proteome</keyword>
<feature type="domain" description="XdhC- CoxI" evidence="1">
    <location>
        <begin position="11"/>
        <end position="71"/>
    </location>
</feature>
<proteinExistence type="predicted"/>
<accession>A0A849AHI9</accession>
<comment type="caution">
    <text evidence="3">The sequence shown here is derived from an EMBL/GenBank/DDBJ whole genome shotgun (WGS) entry which is preliminary data.</text>
</comment>
<dbReference type="InterPro" id="IPR052698">
    <property type="entry name" value="MoCofactor_Util/Proc"/>
</dbReference>
<dbReference type="Pfam" id="PF02625">
    <property type="entry name" value="XdhC_CoxI"/>
    <property type="match status" value="1"/>
</dbReference>
<dbReference type="InterPro" id="IPR014308">
    <property type="entry name" value="Xanthine_DH_XdhC"/>
</dbReference>
<organism evidence="3 4">
    <name type="scientific">Flexivirga aerilata</name>
    <dbReference type="NCBI Taxonomy" id="1656889"/>
    <lineage>
        <taxon>Bacteria</taxon>
        <taxon>Bacillati</taxon>
        <taxon>Actinomycetota</taxon>
        <taxon>Actinomycetes</taxon>
        <taxon>Micrococcales</taxon>
        <taxon>Dermacoccaceae</taxon>
        <taxon>Flexivirga</taxon>
    </lineage>
</organism>
<evidence type="ECO:0000259" key="1">
    <source>
        <dbReference type="Pfam" id="PF02625"/>
    </source>
</evidence>
<dbReference type="InterPro" id="IPR003777">
    <property type="entry name" value="XdhC_CoxI"/>
</dbReference>
<dbReference type="RefSeq" id="WP_171155001.1">
    <property type="nucleotide sequence ID" value="NZ_JABENB010000001.1"/>
</dbReference>
<name>A0A849AHI9_9MICO</name>
<protein>
    <submittedName>
        <fullName evidence="3">Xanthine dehydrogenase accessory protein XdhC</fullName>
    </submittedName>
</protein>
<evidence type="ECO:0000259" key="2">
    <source>
        <dbReference type="Pfam" id="PF13478"/>
    </source>
</evidence>
<dbReference type="PANTHER" id="PTHR30388">
    <property type="entry name" value="ALDEHYDE OXIDOREDUCTASE MOLYBDENUM COFACTOR ASSEMBLY PROTEIN"/>
    <property type="match status" value="1"/>
</dbReference>
<dbReference type="EMBL" id="JABENB010000001">
    <property type="protein sequence ID" value="NNG39859.1"/>
    <property type="molecule type" value="Genomic_DNA"/>
</dbReference>
<dbReference type="NCBIfam" id="TIGR02964">
    <property type="entry name" value="xanthine_xdhC"/>
    <property type="match status" value="1"/>
</dbReference>
<evidence type="ECO:0000313" key="4">
    <source>
        <dbReference type="Proteomes" id="UP000557772"/>
    </source>
</evidence>
<sequence>MLWTHAIEDAHRRGEPVVLVTVTEVRGHAPQAPGAKLVVSRTASWGTVGGGNLEATAIDRARELLGEPGPAATVSSMHAELNERATTTHGTQCCGGTVDLLLEVLPAPPAVAIFGMGHVGVELTRLLARHPLRLHLIDSRERLLQEARAELRDAPVADLTWHHSPVPEVTLGELPRGCHVLIMTHDHAEDAALCDAALRCGHLATIGMIGSSAKHRRFQQWLRAEGHSDAQIDRIRTPIGDPQIIGKTPAVVAFSVVSELLTHLLTTPVEGRTR</sequence>
<dbReference type="PANTHER" id="PTHR30388:SF6">
    <property type="entry name" value="XANTHINE DEHYDROGENASE SUBUNIT A-RELATED"/>
    <property type="match status" value="1"/>
</dbReference>
<evidence type="ECO:0000313" key="3">
    <source>
        <dbReference type="EMBL" id="NNG39859.1"/>
    </source>
</evidence>